<dbReference type="GO" id="GO:0008115">
    <property type="term" value="F:sarcosine oxidase activity"/>
    <property type="evidence" value="ECO:0007669"/>
    <property type="project" value="TreeGrafter"/>
</dbReference>
<dbReference type="SUPFAM" id="SSF51905">
    <property type="entry name" value="FAD/NAD(P)-binding domain"/>
    <property type="match status" value="1"/>
</dbReference>
<gene>
    <name evidence="6" type="ORF">C1I92_04545</name>
</gene>
<organism evidence="6 7">
    <name type="scientific">Jiangella anatolica</name>
    <dbReference type="NCBI Taxonomy" id="2670374"/>
    <lineage>
        <taxon>Bacteria</taxon>
        <taxon>Bacillati</taxon>
        <taxon>Actinomycetota</taxon>
        <taxon>Actinomycetes</taxon>
        <taxon>Jiangellales</taxon>
        <taxon>Jiangellaceae</taxon>
        <taxon>Jiangella</taxon>
    </lineage>
</organism>
<dbReference type="AlphaFoldDB" id="A0A2W2CBS0"/>
<dbReference type="Gene3D" id="3.30.9.10">
    <property type="entry name" value="D-Amino Acid Oxidase, subunit A, domain 2"/>
    <property type="match status" value="1"/>
</dbReference>
<protein>
    <submittedName>
        <fullName evidence="6">N-methyl-L-tryptophan oxidase</fullName>
    </submittedName>
</protein>
<dbReference type="InterPro" id="IPR045170">
    <property type="entry name" value="MTOX"/>
</dbReference>
<keyword evidence="4" id="KW-0560">Oxidoreductase</keyword>
<dbReference type="Pfam" id="PF01266">
    <property type="entry name" value="DAO"/>
    <property type="match status" value="1"/>
</dbReference>
<evidence type="ECO:0000256" key="4">
    <source>
        <dbReference type="ARBA" id="ARBA00023002"/>
    </source>
</evidence>
<comment type="caution">
    <text evidence="6">The sequence shown here is derived from an EMBL/GenBank/DDBJ whole genome shotgun (WGS) entry which is preliminary data.</text>
</comment>
<proteinExistence type="predicted"/>
<dbReference type="Proteomes" id="UP000248764">
    <property type="component" value="Unassembled WGS sequence"/>
</dbReference>
<dbReference type="InterPro" id="IPR006076">
    <property type="entry name" value="FAD-dep_OxRdtase"/>
</dbReference>
<dbReference type="PANTHER" id="PTHR10961">
    <property type="entry name" value="PEROXISOMAL SARCOSINE OXIDASE"/>
    <property type="match status" value="1"/>
</dbReference>
<reference evidence="6 7" key="1">
    <citation type="submission" date="2018-01" db="EMBL/GenBank/DDBJ databases">
        <title>Draft genome sequence of Jiangella sp. GTF31.</title>
        <authorList>
            <person name="Sahin N."/>
            <person name="Ay H."/>
            <person name="Saygin H."/>
        </authorList>
    </citation>
    <scope>NUCLEOTIDE SEQUENCE [LARGE SCALE GENOMIC DNA]</scope>
    <source>
        <strain evidence="6 7">GTF31</strain>
    </source>
</reference>
<evidence type="ECO:0000256" key="2">
    <source>
        <dbReference type="ARBA" id="ARBA00022630"/>
    </source>
</evidence>
<accession>A0A2W2CBS0</accession>
<keyword evidence="3" id="KW-0274">FAD</keyword>
<dbReference type="RefSeq" id="WP_111253479.1">
    <property type="nucleotide sequence ID" value="NZ_POTW01000007.1"/>
</dbReference>
<dbReference type="InterPro" id="IPR036188">
    <property type="entry name" value="FAD/NAD-bd_sf"/>
</dbReference>
<dbReference type="SUPFAM" id="SSF54373">
    <property type="entry name" value="FAD-linked reductases, C-terminal domain"/>
    <property type="match status" value="1"/>
</dbReference>
<dbReference type="EMBL" id="POTW01000007">
    <property type="protein sequence ID" value="PZF85639.1"/>
    <property type="molecule type" value="Genomic_DNA"/>
</dbReference>
<keyword evidence="7" id="KW-1185">Reference proteome</keyword>
<sequence length="365" mass="38270">MTRHPDADVVVAGLGVHGSAAAASLARRGRRVIALDRFPPGHERGSSHGRTRMIRRAYPNPVWNEFVDRAFTAWAALEAETGERLVHRTGGLYAFRGEPRLQGPDCVVVDDPGELARRMPGLAVPAGYGAVHDPAAGVVEAARALAALQRVAASHGAQLRHGVRVHGWEPTATGVRVTTDDGELTAGRLVVAAGSWSGALVPALAPLLEVWRILTITVRTGQPAGLPPNLGTFSVDRPEGLVFGIPDADGNGVKLGVDAGLVWDPERPADPPSPQEVAGLRELLAGYVPGLDTTPVELTACLYTMTLDRRFVIGPLAAAPQVVVAAACSGHGFKFGPAIGDAVADLCDGKPRDDLDFVSTARRGL</sequence>
<dbReference type="Gene3D" id="3.50.50.60">
    <property type="entry name" value="FAD/NAD(P)-binding domain"/>
    <property type="match status" value="1"/>
</dbReference>
<evidence type="ECO:0000256" key="1">
    <source>
        <dbReference type="ARBA" id="ARBA00001974"/>
    </source>
</evidence>
<evidence type="ECO:0000313" key="6">
    <source>
        <dbReference type="EMBL" id="PZF85639.1"/>
    </source>
</evidence>
<keyword evidence="2" id="KW-0285">Flavoprotein</keyword>
<evidence type="ECO:0000259" key="5">
    <source>
        <dbReference type="Pfam" id="PF01266"/>
    </source>
</evidence>
<dbReference type="PANTHER" id="PTHR10961:SF7">
    <property type="entry name" value="FAD DEPENDENT OXIDOREDUCTASE DOMAIN-CONTAINING PROTEIN"/>
    <property type="match status" value="1"/>
</dbReference>
<comment type="cofactor">
    <cofactor evidence="1">
        <name>FAD</name>
        <dbReference type="ChEBI" id="CHEBI:57692"/>
    </cofactor>
</comment>
<name>A0A2W2CBS0_9ACTN</name>
<evidence type="ECO:0000256" key="3">
    <source>
        <dbReference type="ARBA" id="ARBA00022827"/>
    </source>
</evidence>
<feature type="domain" description="FAD dependent oxidoreductase" evidence="5">
    <location>
        <begin position="8"/>
        <end position="346"/>
    </location>
</feature>
<dbReference type="GO" id="GO:0050660">
    <property type="term" value="F:flavin adenine dinucleotide binding"/>
    <property type="evidence" value="ECO:0007669"/>
    <property type="project" value="InterPro"/>
</dbReference>
<evidence type="ECO:0000313" key="7">
    <source>
        <dbReference type="Proteomes" id="UP000248764"/>
    </source>
</evidence>